<sequence length="201" mass="22656">FSMGIANSRSWRVWEFNSQSIAVMYIGLWETYYVETFNVTGLNLNVSVSAKLNASWGIPDEIYYGQDLLLLANFLAPVALVFSTLAVWASWTRSPYPLFFRSCYNTAAVHLFLSCFCLTLTVAWNFIVDLFGQTTLEFPQKFPVSKEMISSKRISYVLPLGVLACIFSLVGAIIFVMDSCAMEEEKEEEPKLLMPMGVSEA</sequence>
<evidence type="ECO:0000256" key="5">
    <source>
        <dbReference type="ARBA" id="ARBA00022475"/>
    </source>
</evidence>
<feature type="transmembrane region" description="Helical" evidence="10">
    <location>
        <begin position="111"/>
        <end position="132"/>
    </location>
</feature>
<keyword evidence="8 10" id="KW-1133">Transmembrane helix</keyword>
<dbReference type="HOGENOM" id="CLU_1197245_0_0_1"/>
<dbReference type="InParanoid" id="G1Q3W6"/>
<evidence type="ECO:0000256" key="10">
    <source>
        <dbReference type="SAM" id="Phobius"/>
    </source>
</evidence>
<dbReference type="Gene3D" id="1.20.140.150">
    <property type="match status" value="1"/>
</dbReference>
<proteinExistence type="inferred from homology"/>
<evidence type="ECO:0000256" key="2">
    <source>
        <dbReference type="ARBA" id="ARBA00004651"/>
    </source>
</evidence>
<evidence type="ECO:0000256" key="6">
    <source>
        <dbReference type="ARBA" id="ARBA00022692"/>
    </source>
</evidence>
<evidence type="ECO:0000256" key="8">
    <source>
        <dbReference type="ARBA" id="ARBA00022989"/>
    </source>
</evidence>
<dbReference type="GO" id="GO:0005198">
    <property type="term" value="F:structural molecule activity"/>
    <property type="evidence" value="ECO:0007669"/>
    <property type="project" value="InterPro"/>
</dbReference>
<dbReference type="InterPro" id="IPR006187">
    <property type="entry name" value="Claudin"/>
</dbReference>
<evidence type="ECO:0000256" key="3">
    <source>
        <dbReference type="ARBA" id="ARBA00008295"/>
    </source>
</evidence>
<dbReference type="Proteomes" id="UP000001074">
    <property type="component" value="Unassembled WGS sequence"/>
</dbReference>
<dbReference type="GeneTree" id="ENSGT00520000056155"/>
<accession>G1Q3W6</accession>
<comment type="similarity">
    <text evidence="3">Belongs to the claudin family.</text>
</comment>
<evidence type="ECO:0000313" key="12">
    <source>
        <dbReference type="Proteomes" id="UP000001074"/>
    </source>
</evidence>
<keyword evidence="12" id="KW-1185">Reference proteome</keyword>
<dbReference type="GO" id="GO:0005923">
    <property type="term" value="C:bicellular tight junction"/>
    <property type="evidence" value="ECO:0007669"/>
    <property type="project" value="UniProtKB-SubCell"/>
</dbReference>
<keyword evidence="6 10" id="KW-0812">Transmembrane</keyword>
<evidence type="ECO:0000256" key="4">
    <source>
        <dbReference type="ARBA" id="ARBA00022427"/>
    </source>
</evidence>
<comment type="subcellular location">
    <subcellularLocation>
        <location evidence="1">Cell junction</location>
        <location evidence="1">Tight junction</location>
    </subcellularLocation>
    <subcellularLocation>
        <location evidence="2">Cell membrane</location>
        <topology evidence="2">Multi-pass membrane protein</topology>
    </subcellularLocation>
</comment>
<keyword evidence="7" id="KW-0965">Cell junction</keyword>
<evidence type="ECO:0000256" key="7">
    <source>
        <dbReference type="ARBA" id="ARBA00022949"/>
    </source>
</evidence>
<keyword evidence="5" id="KW-1003">Cell membrane</keyword>
<protein>
    <submittedName>
        <fullName evidence="11">Uncharacterized protein</fullName>
    </submittedName>
</protein>
<keyword evidence="9 10" id="KW-0472">Membrane</keyword>
<evidence type="ECO:0000256" key="1">
    <source>
        <dbReference type="ARBA" id="ARBA00004435"/>
    </source>
</evidence>
<dbReference type="PANTHER" id="PTHR12002">
    <property type="entry name" value="CLAUDIN"/>
    <property type="match status" value="1"/>
</dbReference>
<reference evidence="11" key="3">
    <citation type="submission" date="2025-09" db="UniProtKB">
        <authorList>
            <consortium name="Ensembl"/>
        </authorList>
    </citation>
    <scope>IDENTIFICATION</scope>
</reference>
<organism evidence="11 12">
    <name type="scientific">Myotis lucifugus</name>
    <name type="common">Little brown bat</name>
    <dbReference type="NCBI Taxonomy" id="59463"/>
    <lineage>
        <taxon>Eukaryota</taxon>
        <taxon>Metazoa</taxon>
        <taxon>Chordata</taxon>
        <taxon>Craniata</taxon>
        <taxon>Vertebrata</taxon>
        <taxon>Euteleostomi</taxon>
        <taxon>Mammalia</taxon>
        <taxon>Eutheria</taxon>
        <taxon>Laurasiatheria</taxon>
        <taxon>Chiroptera</taxon>
        <taxon>Yangochiroptera</taxon>
        <taxon>Vespertilionidae</taxon>
        <taxon>Myotis</taxon>
    </lineage>
</organism>
<reference evidence="11" key="2">
    <citation type="submission" date="2025-08" db="UniProtKB">
        <authorList>
            <consortium name="Ensembl"/>
        </authorList>
    </citation>
    <scope>IDENTIFICATION</scope>
</reference>
<evidence type="ECO:0000256" key="9">
    <source>
        <dbReference type="ARBA" id="ARBA00023136"/>
    </source>
</evidence>
<dbReference type="OMA" id="WRVWEFN"/>
<evidence type="ECO:0000313" key="11">
    <source>
        <dbReference type="Ensembl" id="ENSMLUP00000018399.1"/>
    </source>
</evidence>
<keyword evidence="4" id="KW-0796">Tight junction</keyword>
<dbReference type="Ensembl" id="ENSMLUT00000027278.1">
    <property type="protein sequence ID" value="ENSMLUP00000018399.1"/>
    <property type="gene ID" value="ENSMLUG00000025198.1"/>
</dbReference>
<dbReference type="GO" id="GO:0005886">
    <property type="term" value="C:plasma membrane"/>
    <property type="evidence" value="ECO:0007669"/>
    <property type="project" value="UniProtKB-SubCell"/>
</dbReference>
<feature type="transmembrane region" description="Helical" evidence="10">
    <location>
        <begin position="68"/>
        <end position="91"/>
    </location>
</feature>
<dbReference type="AlphaFoldDB" id="G1Q3W6"/>
<dbReference type="eggNOG" id="ENOG502RU02">
    <property type="taxonomic scope" value="Eukaryota"/>
</dbReference>
<name>G1Q3W6_MYOLU</name>
<feature type="transmembrane region" description="Helical" evidence="10">
    <location>
        <begin position="153"/>
        <end position="177"/>
    </location>
</feature>
<reference evidence="11 12" key="1">
    <citation type="journal article" date="2011" name="Nature">
        <title>A high-resolution map of human evolutionary constraint using 29 mammals.</title>
        <authorList>
            <person name="Lindblad-Toh K."/>
            <person name="Garber M."/>
            <person name="Zuk O."/>
            <person name="Lin M.F."/>
            <person name="Parker B.J."/>
            <person name="Washietl S."/>
            <person name="Kheradpour P."/>
            <person name="Ernst J."/>
            <person name="Jordan G."/>
            <person name="Mauceli E."/>
            <person name="Ward L.D."/>
            <person name="Lowe C.B."/>
            <person name="Holloway A.K."/>
            <person name="Clamp M."/>
            <person name="Gnerre S."/>
            <person name="Alfoldi J."/>
            <person name="Beal K."/>
            <person name="Chang J."/>
            <person name="Clawson H."/>
            <person name="Cuff J."/>
            <person name="Di Palma F."/>
            <person name="Fitzgerald S."/>
            <person name="Flicek P."/>
            <person name="Guttman M."/>
            <person name="Hubisz M.J."/>
            <person name="Jaffe D.B."/>
            <person name="Jungreis I."/>
            <person name="Kent W.J."/>
            <person name="Kostka D."/>
            <person name="Lara M."/>
            <person name="Martins A.L."/>
            <person name="Massingham T."/>
            <person name="Moltke I."/>
            <person name="Raney B.J."/>
            <person name="Rasmussen M.D."/>
            <person name="Robinson J."/>
            <person name="Stark A."/>
            <person name="Vilella A.J."/>
            <person name="Wen J."/>
            <person name="Xie X."/>
            <person name="Zody M.C."/>
            <person name="Baldwin J."/>
            <person name="Bloom T."/>
            <person name="Chin C.W."/>
            <person name="Heiman D."/>
            <person name="Nicol R."/>
            <person name="Nusbaum C."/>
            <person name="Young S."/>
            <person name="Wilkinson J."/>
            <person name="Worley K.C."/>
            <person name="Kovar C.L."/>
            <person name="Muzny D.M."/>
            <person name="Gibbs R.A."/>
            <person name="Cree A."/>
            <person name="Dihn H.H."/>
            <person name="Fowler G."/>
            <person name="Jhangiani S."/>
            <person name="Joshi V."/>
            <person name="Lee S."/>
            <person name="Lewis L.R."/>
            <person name="Nazareth L.V."/>
            <person name="Okwuonu G."/>
            <person name="Santibanez J."/>
            <person name="Warren W.C."/>
            <person name="Mardis E.R."/>
            <person name="Weinstock G.M."/>
            <person name="Wilson R.K."/>
            <person name="Delehaunty K."/>
            <person name="Dooling D."/>
            <person name="Fronik C."/>
            <person name="Fulton L."/>
            <person name="Fulton B."/>
            <person name="Graves T."/>
            <person name="Minx P."/>
            <person name="Sodergren E."/>
            <person name="Birney E."/>
            <person name="Margulies E.H."/>
            <person name="Herrero J."/>
            <person name="Green E.D."/>
            <person name="Haussler D."/>
            <person name="Siepel A."/>
            <person name="Goldman N."/>
            <person name="Pollard K.S."/>
            <person name="Pedersen J.S."/>
            <person name="Lander E.S."/>
            <person name="Kellis M."/>
        </authorList>
    </citation>
    <scope>NUCLEOTIDE SEQUENCE [LARGE SCALE GENOMIC DNA]</scope>
</reference>
<dbReference type="EMBL" id="AAPE02048968">
    <property type="status" value="NOT_ANNOTATED_CDS"/>
    <property type="molecule type" value="Genomic_DNA"/>
</dbReference>